<evidence type="ECO:0000256" key="5">
    <source>
        <dbReference type="ARBA" id="ARBA00023136"/>
    </source>
</evidence>
<dbReference type="PANTHER" id="PTHR13163:SF2">
    <property type="entry name" value="TRANSMEMBRANE PROTEIN 35B"/>
    <property type="match status" value="1"/>
</dbReference>
<comment type="similarity">
    <text evidence="2">Belongs to the DoxX family.</text>
</comment>
<organism evidence="7">
    <name type="scientific">Fibrocapsa japonica</name>
    <dbReference type="NCBI Taxonomy" id="94617"/>
    <lineage>
        <taxon>Eukaryota</taxon>
        <taxon>Sar</taxon>
        <taxon>Stramenopiles</taxon>
        <taxon>Ochrophyta</taxon>
        <taxon>Raphidophyceae</taxon>
        <taxon>Chattonellales</taxon>
        <taxon>Chattonellaceae</taxon>
        <taxon>Fibrocapsa</taxon>
    </lineage>
</organism>
<dbReference type="EMBL" id="HBHR01019845">
    <property type="protein sequence ID" value="CAD9871244.1"/>
    <property type="molecule type" value="Transcribed_RNA"/>
</dbReference>
<keyword evidence="4 6" id="KW-1133">Transmembrane helix</keyword>
<protein>
    <recommendedName>
        <fullName evidence="9">DoxX family protein</fullName>
    </recommendedName>
</protein>
<dbReference type="GO" id="GO:0016020">
    <property type="term" value="C:membrane"/>
    <property type="evidence" value="ECO:0007669"/>
    <property type="project" value="UniProtKB-SubCell"/>
</dbReference>
<evidence type="ECO:0000256" key="1">
    <source>
        <dbReference type="ARBA" id="ARBA00004141"/>
    </source>
</evidence>
<accession>A0A6U1PSD7</accession>
<keyword evidence="5 6" id="KW-0472">Membrane</keyword>
<dbReference type="InterPro" id="IPR040399">
    <property type="entry name" value="TMEM35A/B"/>
</dbReference>
<evidence type="ECO:0000313" key="8">
    <source>
        <dbReference type="EMBL" id="CAD9871246.1"/>
    </source>
</evidence>
<dbReference type="Pfam" id="PF13564">
    <property type="entry name" value="DoxX_2"/>
    <property type="match status" value="1"/>
</dbReference>
<feature type="transmembrane region" description="Helical" evidence="6">
    <location>
        <begin position="87"/>
        <end position="107"/>
    </location>
</feature>
<dbReference type="PANTHER" id="PTHR13163">
    <property type="entry name" value="SPINAL CORD EXPRESSION PROTEIN 4"/>
    <property type="match status" value="1"/>
</dbReference>
<evidence type="ECO:0008006" key="9">
    <source>
        <dbReference type="Google" id="ProtNLM"/>
    </source>
</evidence>
<name>A0A6U1PSD7_9STRA</name>
<feature type="transmembrane region" description="Helical" evidence="6">
    <location>
        <begin position="6"/>
        <end position="25"/>
    </location>
</feature>
<gene>
    <name evidence="7" type="ORF">FJAP1339_LOCUS10068</name>
    <name evidence="8" type="ORF">FJAP1339_LOCUS10069</name>
</gene>
<dbReference type="AlphaFoldDB" id="A0A6U1PSD7"/>
<evidence type="ECO:0000256" key="6">
    <source>
        <dbReference type="SAM" id="Phobius"/>
    </source>
</evidence>
<reference evidence="7" key="1">
    <citation type="submission" date="2021-01" db="EMBL/GenBank/DDBJ databases">
        <authorList>
            <person name="Corre E."/>
            <person name="Pelletier E."/>
            <person name="Niang G."/>
            <person name="Scheremetjew M."/>
            <person name="Finn R."/>
            <person name="Kale V."/>
            <person name="Holt S."/>
            <person name="Cochrane G."/>
            <person name="Meng A."/>
            <person name="Brown T."/>
            <person name="Cohen L."/>
        </authorList>
    </citation>
    <scope>NUCLEOTIDE SEQUENCE</scope>
    <source>
        <strain evidence="7">CCMP1661</strain>
    </source>
</reference>
<evidence type="ECO:0000256" key="3">
    <source>
        <dbReference type="ARBA" id="ARBA00022692"/>
    </source>
</evidence>
<dbReference type="InterPro" id="IPR032808">
    <property type="entry name" value="DoxX"/>
</dbReference>
<feature type="transmembrane region" description="Helical" evidence="6">
    <location>
        <begin position="113"/>
        <end position="131"/>
    </location>
</feature>
<evidence type="ECO:0000313" key="7">
    <source>
        <dbReference type="EMBL" id="CAD9871244.1"/>
    </source>
</evidence>
<evidence type="ECO:0000256" key="4">
    <source>
        <dbReference type="ARBA" id="ARBA00022989"/>
    </source>
</evidence>
<evidence type="ECO:0000256" key="2">
    <source>
        <dbReference type="ARBA" id="ARBA00006679"/>
    </source>
</evidence>
<dbReference type="EMBL" id="HBHR01019846">
    <property type="protein sequence ID" value="CAD9871246.1"/>
    <property type="molecule type" value="Transcribed_RNA"/>
</dbReference>
<proteinExistence type="inferred from homology"/>
<sequence>MRFNEVLYVLLILVLLFIFVTSGTMKLTEKFHEETHELLTNMFEKQFTPVWQRVVGDKIGIQIDSNLFQTIIGGLELASGVLLVTPIYFVGGVVLGAIMIGAILTHVWAGEPAGFQALLLVACMASVLLRPSDQARKSKSK</sequence>
<comment type="subcellular location">
    <subcellularLocation>
        <location evidence="1">Membrane</location>
        <topology evidence="1">Multi-pass membrane protein</topology>
    </subcellularLocation>
</comment>
<keyword evidence="3 6" id="KW-0812">Transmembrane</keyword>